<protein>
    <submittedName>
        <fullName evidence="1">Uncharacterized protein</fullName>
    </submittedName>
</protein>
<proteinExistence type="predicted"/>
<dbReference type="Proteomes" id="UP000663861">
    <property type="component" value="Unassembled WGS sequence"/>
</dbReference>
<gene>
    <name evidence="1" type="ORF">RDB_LOCUS66429</name>
</gene>
<name>A0A8H3GP41_9AGAM</name>
<dbReference type="EMBL" id="CAJMWY010001136">
    <property type="protein sequence ID" value="CAE6459416.1"/>
    <property type="molecule type" value="Genomic_DNA"/>
</dbReference>
<evidence type="ECO:0000313" key="2">
    <source>
        <dbReference type="Proteomes" id="UP000663861"/>
    </source>
</evidence>
<accession>A0A8H3GP41</accession>
<evidence type="ECO:0000313" key="1">
    <source>
        <dbReference type="EMBL" id="CAE6459416.1"/>
    </source>
</evidence>
<comment type="caution">
    <text evidence="1">The sequence shown here is derived from an EMBL/GenBank/DDBJ whole genome shotgun (WGS) entry which is preliminary data.</text>
</comment>
<dbReference type="AlphaFoldDB" id="A0A8H3GP41"/>
<reference evidence="1" key="1">
    <citation type="submission" date="2021-01" db="EMBL/GenBank/DDBJ databases">
        <authorList>
            <person name="Kaushik A."/>
        </authorList>
    </citation>
    <scope>NUCLEOTIDE SEQUENCE</scope>
    <source>
        <strain evidence="1">AG4-RS23</strain>
    </source>
</reference>
<organism evidence="1 2">
    <name type="scientific">Rhizoctonia solani</name>
    <dbReference type="NCBI Taxonomy" id="456999"/>
    <lineage>
        <taxon>Eukaryota</taxon>
        <taxon>Fungi</taxon>
        <taxon>Dikarya</taxon>
        <taxon>Basidiomycota</taxon>
        <taxon>Agaricomycotina</taxon>
        <taxon>Agaricomycetes</taxon>
        <taxon>Cantharellales</taxon>
        <taxon>Ceratobasidiaceae</taxon>
        <taxon>Rhizoctonia</taxon>
    </lineage>
</organism>
<sequence length="248" mass="26714">MVSKRLAYAAIAVIPGALGAIIDLPAAIIGTYNVSFLMGAAPTTFVQSLLPESYRNSLIRPNESIYPGLPADSHPIVFELGREANAGPPLLNFISFEEAKVQIPYVARIGSSPTKPFLYKRHIMVDNAINVAGSWISFGLNTTFNTFIPANSSNSPSYDYEAQGVLKAKIQRTTSGSIPVESFKSAAGLPWFAEFLTCAQHFYNFTNPIERVSGSVELAQGVTIPVEGIHTVASFKINKSDRKSLGVG</sequence>